<dbReference type="SUPFAM" id="SSF57959">
    <property type="entry name" value="Leucine zipper domain"/>
    <property type="match status" value="1"/>
</dbReference>
<keyword evidence="1" id="KW-0175">Coiled coil</keyword>
<name>A0AAN7C6J5_9PEZI</name>
<evidence type="ECO:0000313" key="4">
    <source>
        <dbReference type="EMBL" id="KAK4235687.1"/>
    </source>
</evidence>
<organism evidence="4 5">
    <name type="scientific">Achaetomium macrosporum</name>
    <dbReference type="NCBI Taxonomy" id="79813"/>
    <lineage>
        <taxon>Eukaryota</taxon>
        <taxon>Fungi</taxon>
        <taxon>Dikarya</taxon>
        <taxon>Ascomycota</taxon>
        <taxon>Pezizomycotina</taxon>
        <taxon>Sordariomycetes</taxon>
        <taxon>Sordariomycetidae</taxon>
        <taxon>Sordariales</taxon>
        <taxon>Chaetomiaceae</taxon>
        <taxon>Achaetomium</taxon>
    </lineage>
</organism>
<dbReference type="PANTHER" id="PTHR37616:SF2">
    <property type="entry name" value="BZIP DOMAIN-CONTAINING PROTEIN"/>
    <property type="match status" value="1"/>
</dbReference>
<feature type="region of interest" description="Disordered" evidence="2">
    <location>
        <begin position="122"/>
        <end position="182"/>
    </location>
</feature>
<feature type="compositionally biased region" description="Polar residues" evidence="2">
    <location>
        <begin position="10"/>
        <end position="30"/>
    </location>
</feature>
<dbReference type="AlphaFoldDB" id="A0AAN7C6J5"/>
<feature type="region of interest" description="Disordered" evidence="2">
    <location>
        <begin position="1"/>
        <end position="32"/>
    </location>
</feature>
<evidence type="ECO:0000313" key="5">
    <source>
        <dbReference type="Proteomes" id="UP001303760"/>
    </source>
</evidence>
<dbReference type="Pfam" id="PF00170">
    <property type="entry name" value="bZIP_1"/>
    <property type="match status" value="1"/>
</dbReference>
<feature type="coiled-coil region" evidence="1">
    <location>
        <begin position="258"/>
        <end position="292"/>
    </location>
</feature>
<evidence type="ECO:0000256" key="2">
    <source>
        <dbReference type="SAM" id="MobiDB-lite"/>
    </source>
</evidence>
<dbReference type="InterPro" id="IPR046347">
    <property type="entry name" value="bZIP_sf"/>
</dbReference>
<feature type="region of interest" description="Disordered" evidence="2">
    <location>
        <begin position="217"/>
        <end position="238"/>
    </location>
</feature>
<dbReference type="InterPro" id="IPR004827">
    <property type="entry name" value="bZIP"/>
</dbReference>
<feature type="domain" description="BZIP" evidence="3">
    <location>
        <begin position="237"/>
        <end position="296"/>
    </location>
</feature>
<dbReference type="EMBL" id="MU860246">
    <property type="protein sequence ID" value="KAK4235687.1"/>
    <property type="molecule type" value="Genomic_DNA"/>
</dbReference>
<evidence type="ECO:0000256" key="1">
    <source>
        <dbReference type="SAM" id="Coils"/>
    </source>
</evidence>
<reference evidence="4" key="2">
    <citation type="submission" date="2023-05" db="EMBL/GenBank/DDBJ databases">
        <authorList>
            <consortium name="Lawrence Berkeley National Laboratory"/>
            <person name="Steindorff A."/>
            <person name="Hensen N."/>
            <person name="Bonometti L."/>
            <person name="Westerberg I."/>
            <person name="Brannstrom I.O."/>
            <person name="Guillou S."/>
            <person name="Cros-Aarteil S."/>
            <person name="Calhoun S."/>
            <person name="Haridas S."/>
            <person name="Kuo A."/>
            <person name="Mondo S."/>
            <person name="Pangilinan J."/>
            <person name="Riley R."/>
            <person name="Labutti K."/>
            <person name="Andreopoulos B."/>
            <person name="Lipzen A."/>
            <person name="Chen C."/>
            <person name="Yanf M."/>
            <person name="Daum C."/>
            <person name="Ng V."/>
            <person name="Clum A."/>
            <person name="Ohm R."/>
            <person name="Martin F."/>
            <person name="Silar P."/>
            <person name="Natvig D."/>
            <person name="Lalanne C."/>
            <person name="Gautier V."/>
            <person name="Ament-Velasquez S.L."/>
            <person name="Kruys A."/>
            <person name="Hutchinson M.I."/>
            <person name="Powell A.J."/>
            <person name="Barry K."/>
            <person name="Miller A.N."/>
            <person name="Grigoriev I.V."/>
            <person name="Debuchy R."/>
            <person name="Gladieux P."/>
            <person name="Thoren M.H."/>
            <person name="Johannesson H."/>
        </authorList>
    </citation>
    <scope>NUCLEOTIDE SEQUENCE</scope>
    <source>
        <strain evidence="4">CBS 532.94</strain>
    </source>
</reference>
<reference evidence="4" key="1">
    <citation type="journal article" date="2023" name="Mol. Phylogenet. Evol.">
        <title>Genome-scale phylogeny and comparative genomics of the fungal order Sordariales.</title>
        <authorList>
            <person name="Hensen N."/>
            <person name="Bonometti L."/>
            <person name="Westerberg I."/>
            <person name="Brannstrom I.O."/>
            <person name="Guillou S."/>
            <person name="Cros-Aarteil S."/>
            <person name="Calhoun S."/>
            <person name="Haridas S."/>
            <person name="Kuo A."/>
            <person name="Mondo S."/>
            <person name="Pangilinan J."/>
            <person name="Riley R."/>
            <person name="LaButti K."/>
            <person name="Andreopoulos B."/>
            <person name="Lipzen A."/>
            <person name="Chen C."/>
            <person name="Yan M."/>
            <person name="Daum C."/>
            <person name="Ng V."/>
            <person name="Clum A."/>
            <person name="Steindorff A."/>
            <person name="Ohm R.A."/>
            <person name="Martin F."/>
            <person name="Silar P."/>
            <person name="Natvig D.O."/>
            <person name="Lalanne C."/>
            <person name="Gautier V."/>
            <person name="Ament-Velasquez S.L."/>
            <person name="Kruys A."/>
            <person name="Hutchinson M.I."/>
            <person name="Powell A.J."/>
            <person name="Barry K."/>
            <person name="Miller A.N."/>
            <person name="Grigoriev I.V."/>
            <person name="Debuchy R."/>
            <person name="Gladieux P."/>
            <person name="Hiltunen Thoren M."/>
            <person name="Johannesson H."/>
        </authorList>
    </citation>
    <scope>NUCLEOTIDE SEQUENCE</scope>
    <source>
        <strain evidence="4">CBS 532.94</strain>
    </source>
</reference>
<protein>
    <recommendedName>
        <fullName evidence="3">BZIP domain-containing protein</fullName>
    </recommendedName>
</protein>
<dbReference type="PROSITE" id="PS50217">
    <property type="entry name" value="BZIP"/>
    <property type="match status" value="1"/>
</dbReference>
<sequence length="356" mass="39472">MDQLPEGSLFNPNYHTNPGNGAAQQQTSFPAPSHEYGLYKQQTGIVPGALEATLAMNQSNTPLLDFCDFNLNDNLADDYFDFNTASSHVSATSPDLSLPLDLSSISDPNFLLNSTVDPNFIGGQEPGTLSPPPPPAALTSNIGRLRPGMHSQAAMARSQQQQGAQPRSTSMAPPTPESPTEQKINQLVGRTHCEMPKVEPITAVPVDVPKPKKAFEEMDDDEKLLASESGKQLPTGRRRQIRNKVSARHFRERRKKYMEALEQELIKQANENALHKAKIGALEEENRRLTNLTRMLLSSPAFSQMLNDLSNNPQLIMQQTGPQQMQPGQQQMQSVQPPIHQMMPPQHLQQQQLYGR</sequence>
<keyword evidence="5" id="KW-1185">Reference proteome</keyword>
<dbReference type="Gene3D" id="1.20.5.170">
    <property type="match status" value="1"/>
</dbReference>
<dbReference type="PANTHER" id="PTHR37616">
    <property type="entry name" value="BZIP TRANSCRIPTION FACTOR 60-LIKE"/>
    <property type="match status" value="1"/>
</dbReference>
<dbReference type="Proteomes" id="UP001303760">
    <property type="component" value="Unassembled WGS sequence"/>
</dbReference>
<dbReference type="SMART" id="SM00338">
    <property type="entry name" value="BRLZ"/>
    <property type="match status" value="1"/>
</dbReference>
<proteinExistence type="predicted"/>
<comment type="caution">
    <text evidence="4">The sequence shown here is derived from an EMBL/GenBank/DDBJ whole genome shotgun (WGS) entry which is preliminary data.</text>
</comment>
<feature type="compositionally biased region" description="Low complexity" evidence="2">
    <location>
        <begin position="151"/>
        <end position="170"/>
    </location>
</feature>
<evidence type="ECO:0000259" key="3">
    <source>
        <dbReference type="PROSITE" id="PS50217"/>
    </source>
</evidence>
<gene>
    <name evidence="4" type="ORF">C8A03DRAFT_17608</name>
</gene>
<dbReference type="GO" id="GO:0003700">
    <property type="term" value="F:DNA-binding transcription factor activity"/>
    <property type="evidence" value="ECO:0007669"/>
    <property type="project" value="InterPro"/>
</dbReference>
<accession>A0AAN7C6J5</accession>